<dbReference type="GO" id="GO:0031594">
    <property type="term" value="C:neuromuscular junction"/>
    <property type="evidence" value="ECO:0007669"/>
    <property type="project" value="TreeGrafter"/>
</dbReference>
<evidence type="ECO:0000256" key="4">
    <source>
        <dbReference type="ARBA" id="ARBA00022989"/>
    </source>
</evidence>
<feature type="domain" description="MARVEL" evidence="8">
    <location>
        <begin position="21"/>
        <end position="196"/>
    </location>
</feature>
<dbReference type="GO" id="GO:0030672">
    <property type="term" value="C:synaptic vesicle membrane"/>
    <property type="evidence" value="ECO:0007669"/>
    <property type="project" value="TreeGrafter"/>
</dbReference>
<dbReference type="AlphaFoldDB" id="A0A8J4SP21"/>
<dbReference type="PANTHER" id="PTHR10838">
    <property type="entry name" value="SYNAPTOGYRIN"/>
    <property type="match status" value="1"/>
</dbReference>
<proteinExistence type="inferred from homology"/>
<feature type="transmembrane region" description="Helical" evidence="6">
    <location>
        <begin position="66"/>
        <end position="88"/>
    </location>
</feature>
<reference evidence="9" key="1">
    <citation type="submission" date="2019-05" db="EMBL/GenBank/DDBJ databases">
        <title>Annotation for the trematode Paragonimus heterotremus.</title>
        <authorList>
            <person name="Choi Y.-J."/>
        </authorList>
    </citation>
    <scope>NUCLEOTIDE SEQUENCE</scope>
    <source>
        <strain evidence="9">LC</strain>
    </source>
</reference>
<dbReference type="Proteomes" id="UP000748531">
    <property type="component" value="Unassembled WGS sequence"/>
</dbReference>
<name>A0A8J4SP21_9TREM</name>
<evidence type="ECO:0000313" key="10">
    <source>
        <dbReference type="Proteomes" id="UP000748531"/>
    </source>
</evidence>
<dbReference type="PANTHER" id="PTHR10838:SF20">
    <property type="entry name" value="SYNAPTOGYRIN"/>
    <property type="match status" value="1"/>
</dbReference>
<comment type="subcellular location">
    <subcellularLocation>
        <location evidence="1 6">Membrane</location>
        <topology evidence="1 6">Multi-pass membrane protein</topology>
    </subcellularLocation>
</comment>
<keyword evidence="5 6" id="KW-0472">Membrane</keyword>
<feature type="transmembrane region" description="Helical" evidence="6">
    <location>
        <begin position="170"/>
        <end position="192"/>
    </location>
</feature>
<dbReference type="InterPro" id="IPR008253">
    <property type="entry name" value="Marvel"/>
</dbReference>
<feature type="region of interest" description="Disordered" evidence="7">
    <location>
        <begin position="234"/>
        <end position="259"/>
    </location>
</feature>
<comment type="similarity">
    <text evidence="2 6">Belongs to the synaptogyrin family.</text>
</comment>
<evidence type="ECO:0000259" key="8">
    <source>
        <dbReference type="PROSITE" id="PS51225"/>
    </source>
</evidence>
<keyword evidence="10" id="KW-1185">Reference proteome</keyword>
<sequence length="259" mass="27693">MDASKLFGAPKVGGNFNALEFFRQPVVILRVTAIIISIIVFGCVASGGRTADHVCIFHGEASACSYAVGVGVLAFLGGIGLLVSDGMFNSISNIKRRRQIVIGDLAFSGNLLIFVFSLKRSVFISPESPVFGLWTFLWFVSFCLLTNKWTSTEEKWLDRHKVEDWQENNARSAIVFSLVSTGIWAGLTFFALQRFRMGQTGLGGSDAEVGGSSMPGGDVSGPPGSMYSGIGDQGGQQPFATGGATQQGVGGDQYYNPTY</sequence>
<organism evidence="9 10">
    <name type="scientific">Paragonimus heterotremus</name>
    <dbReference type="NCBI Taxonomy" id="100268"/>
    <lineage>
        <taxon>Eukaryota</taxon>
        <taxon>Metazoa</taxon>
        <taxon>Spiralia</taxon>
        <taxon>Lophotrochozoa</taxon>
        <taxon>Platyhelminthes</taxon>
        <taxon>Trematoda</taxon>
        <taxon>Digenea</taxon>
        <taxon>Plagiorchiida</taxon>
        <taxon>Troglotremata</taxon>
        <taxon>Troglotrematidae</taxon>
        <taxon>Paragonimus</taxon>
    </lineage>
</organism>
<dbReference type="PIRSF" id="PIRSF011282">
    <property type="entry name" value="Synaptogyrin"/>
    <property type="match status" value="1"/>
</dbReference>
<dbReference type="Pfam" id="PF01284">
    <property type="entry name" value="MARVEL"/>
    <property type="match status" value="1"/>
</dbReference>
<keyword evidence="4 6" id="KW-1133">Transmembrane helix</keyword>
<evidence type="ECO:0000256" key="2">
    <source>
        <dbReference type="ARBA" id="ARBA00010252"/>
    </source>
</evidence>
<gene>
    <name evidence="9" type="ORF">PHET_06032</name>
</gene>
<protein>
    <recommendedName>
        <fullName evidence="6">Synaptogyrin</fullName>
    </recommendedName>
</protein>
<evidence type="ECO:0000256" key="6">
    <source>
        <dbReference type="PIRNR" id="PIRNR011282"/>
    </source>
</evidence>
<evidence type="ECO:0000256" key="5">
    <source>
        <dbReference type="ARBA" id="ARBA00023136"/>
    </source>
</evidence>
<comment type="caution">
    <text evidence="9">The sequence shown here is derived from an EMBL/GenBank/DDBJ whole genome shotgun (WGS) entry which is preliminary data.</text>
</comment>
<dbReference type="PROSITE" id="PS51225">
    <property type="entry name" value="MARVEL"/>
    <property type="match status" value="1"/>
</dbReference>
<feature type="transmembrane region" description="Helical" evidence="6">
    <location>
        <begin position="130"/>
        <end position="150"/>
    </location>
</feature>
<feature type="transmembrane region" description="Helical" evidence="6">
    <location>
        <begin position="27"/>
        <end position="45"/>
    </location>
</feature>
<evidence type="ECO:0000256" key="1">
    <source>
        <dbReference type="ARBA" id="ARBA00004141"/>
    </source>
</evidence>
<keyword evidence="3 6" id="KW-0812">Transmembrane</keyword>
<evidence type="ECO:0000256" key="3">
    <source>
        <dbReference type="ARBA" id="ARBA00022692"/>
    </source>
</evidence>
<dbReference type="InterPro" id="IPR016579">
    <property type="entry name" value="Synaptogyrin"/>
</dbReference>
<evidence type="ECO:0000256" key="7">
    <source>
        <dbReference type="SAM" id="MobiDB-lite"/>
    </source>
</evidence>
<dbReference type="EMBL" id="LUCH01002985">
    <property type="protein sequence ID" value="KAF5400697.1"/>
    <property type="molecule type" value="Genomic_DNA"/>
</dbReference>
<dbReference type="OrthoDB" id="10041611at2759"/>
<accession>A0A8J4SP21</accession>
<evidence type="ECO:0000313" key="9">
    <source>
        <dbReference type="EMBL" id="KAF5400697.1"/>
    </source>
</evidence>